<keyword evidence="1" id="KW-0472">Membrane</keyword>
<organism evidence="2 3">
    <name type="scientific">Commensalibacter nepenthis</name>
    <dbReference type="NCBI Taxonomy" id="3043872"/>
    <lineage>
        <taxon>Bacteria</taxon>
        <taxon>Pseudomonadati</taxon>
        <taxon>Pseudomonadota</taxon>
        <taxon>Alphaproteobacteria</taxon>
        <taxon>Acetobacterales</taxon>
        <taxon>Acetobacteraceae</taxon>
    </lineage>
</organism>
<protein>
    <submittedName>
        <fullName evidence="2">Uncharacterized protein</fullName>
    </submittedName>
</protein>
<dbReference type="RefSeq" id="WP_281461894.1">
    <property type="nucleotide sequence ID" value="NZ_JASBAN010000001.1"/>
</dbReference>
<evidence type="ECO:0000313" key="2">
    <source>
        <dbReference type="EMBL" id="MDI2112229.1"/>
    </source>
</evidence>
<feature type="transmembrane region" description="Helical" evidence="1">
    <location>
        <begin position="25"/>
        <end position="52"/>
    </location>
</feature>
<comment type="caution">
    <text evidence="2">The sequence shown here is derived from an EMBL/GenBank/DDBJ whole genome shotgun (WGS) entry which is preliminary data.</text>
</comment>
<keyword evidence="1" id="KW-1133">Transmembrane helix</keyword>
<gene>
    <name evidence="2" type="ORF">QJV33_02830</name>
</gene>
<reference evidence="2" key="1">
    <citation type="submission" date="2023-05" db="EMBL/GenBank/DDBJ databases">
        <title>Whole genome sequence of Commensalibacter sp.</title>
        <authorList>
            <person name="Charoenyingcharoen P."/>
            <person name="Yukphan P."/>
        </authorList>
    </citation>
    <scope>NUCLEOTIDE SEQUENCE</scope>
    <source>
        <strain evidence="2">TBRC 10068</strain>
    </source>
</reference>
<name>A0ABT6Q607_9PROT</name>
<keyword evidence="1" id="KW-0812">Transmembrane</keyword>
<accession>A0ABT6Q607</accession>
<sequence>MNLSAFNLSNAMDAWTGWPAITTGFGWASIGIIGAILAVSGIPLFILSITVYNRTRKT</sequence>
<keyword evidence="3" id="KW-1185">Reference proteome</keyword>
<proteinExistence type="predicted"/>
<dbReference type="EMBL" id="JASBAN010000001">
    <property type="protein sequence ID" value="MDI2112229.1"/>
    <property type="molecule type" value="Genomic_DNA"/>
</dbReference>
<dbReference type="Proteomes" id="UP001431775">
    <property type="component" value="Unassembled WGS sequence"/>
</dbReference>
<evidence type="ECO:0000256" key="1">
    <source>
        <dbReference type="SAM" id="Phobius"/>
    </source>
</evidence>
<evidence type="ECO:0000313" key="3">
    <source>
        <dbReference type="Proteomes" id="UP001431775"/>
    </source>
</evidence>